<evidence type="ECO:0000256" key="5">
    <source>
        <dbReference type="ARBA" id="ARBA00022692"/>
    </source>
</evidence>
<gene>
    <name evidence="11" type="ORF">OEG82_05330</name>
</gene>
<keyword evidence="5 9" id="KW-0812">Transmembrane</keyword>
<evidence type="ECO:0000256" key="3">
    <source>
        <dbReference type="ARBA" id="ARBA00022475"/>
    </source>
</evidence>
<dbReference type="PANTHER" id="PTHR35011:SF4">
    <property type="entry name" value="SLL1102 PROTEIN"/>
    <property type="match status" value="1"/>
</dbReference>
<evidence type="ECO:0000256" key="2">
    <source>
        <dbReference type="ARBA" id="ARBA00022448"/>
    </source>
</evidence>
<evidence type="ECO:0000256" key="4">
    <source>
        <dbReference type="ARBA" id="ARBA00022519"/>
    </source>
</evidence>
<reference evidence="11" key="1">
    <citation type="submission" date="2022-10" db="EMBL/GenBank/DDBJ databases">
        <title>Hoeflea sp. J2-29, isolated from marine algae.</title>
        <authorList>
            <person name="Kristyanto S."/>
            <person name="Kim J.M."/>
            <person name="Jeon C.O."/>
        </authorList>
    </citation>
    <scope>NUCLEOTIDE SEQUENCE</scope>
    <source>
        <strain evidence="11">J2-29</strain>
    </source>
</reference>
<feature type="transmembrane region" description="Helical" evidence="9">
    <location>
        <begin position="128"/>
        <end position="149"/>
    </location>
</feature>
<feature type="transmembrane region" description="Helical" evidence="9">
    <location>
        <begin position="82"/>
        <end position="104"/>
    </location>
</feature>
<comment type="caution">
    <text evidence="11">The sequence shown here is derived from an EMBL/GenBank/DDBJ whole genome shotgun (WGS) entry which is preliminary data.</text>
</comment>
<feature type="transmembrane region" description="Helical" evidence="9">
    <location>
        <begin position="12"/>
        <end position="34"/>
    </location>
</feature>
<protein>
    <recommendedName>
        <fullName evidence="9">TRAP transporter small permease protein</fullName>
    </recommendedName>
</protein>
<dbReference type="InterPro" id="IPR055348">
    <property type="entry name" value="DctQ"/>
</dbReference>
<dbReference type="Proteomes" id="UP001081283">
    <property type="component" value="Unassembled WGS sequence"/>
</dbReference>
<keyword evidence="4 9" id="KW-0997">Cell inner membrane</keyword>
<keyword evidence="2 9" id="KW-0813">Transport</keyword>
<accession>A0ABT3YC29</accession>
<keyword evidence="7 9" id="KW-0472">Membrane</keyword>
<comment type="subunit">
    <text evidence="9">The complex comprises the extracytoplasmic solute receptor protein and the two transmembrane proteins.</text>
</comment>
<evidence type="ECO:0000313" key="12">
    <source>
        <dbReference type="Proteomes" id="UP001081283"/>
    </source>
</evidence>
<evidence type="ECO:0000256" key="1">
    <source>
        <dbReference type="ARBA" id="ARBA00004429"/>
    </source>
</evidence>
<dbReference type="Pfam" id="PF04290">
    <property type="entry name" value="DctQ"/>
    <property type="match status" value="1"/>
</dbReference>
<evidence type="ECO:0000256" key="6">
    <source>
        <dbReference type="ARBA" id="ARBA00022989"/>
    </source>
</evidence>
<comment type="function">
    <text evidence="9">Part of the tripartite ATP-independent periplasmic (TRAP) transport system.</text>
</comment>
<comment type="similarity">
    <text evidence="8 9">Belongs to the TRAP transporter small permease family.</text>
</comment>
<comment type="subcellular location">
    <subcellularLocation>
        <location evidence="1 9">Cell inner membrane</location>
        <topology evidence="1 9">Multi-pass membrane protein</topology>
    </subcellularLocation>
</comment>
<evidence type="ECO:0000256" key="7">
    <source>
        <dbReference type="ARBA" id="ARBA00023136"/>
    </source>
</evidence>
<evidence type="ECO:0000256" key="8">
    <source>
        <dbReference type="ARBA" id="ARBA00038436"/>
    </source>
</evidence>
<feature type="transmembrane region" description="Helical" evidence="9">
    <location>
        <begin position="40"/>
        <end position="61"/>
    </location>
</feature>
<keyword evidence="6 9" id="KW-1133">Transmembrane helix</keyword>
<feature type="domain" description="Tripartite ATP-independent periplasmic transporters DctQ component" evidence="10">
    <location>
        <begin position="20"/>
        <end position="151"/>
    </location>
</feature>
<dbReference type="PANTHER" id="PTHR35011">
    <property type="entry name" value="2,3-DIKETO-L-GULONATE TRAP TRANSPORTER SMALL PERMEASE PROTEIN YIAM"/>
    <property type="match status" value="1"/>
</dbReference>
<dbReference type="RefSeq" id="WP_267611399.1">
    <property type="nucleotide sequence ID" value="NZ_JAOVZQ010000001.1"/>
</dbReference>
<evidence type="ECO:0000313" key="11">
    <source>
        <dbReference type="EMBL" id="MCY0093444.1"/>
    </source>
</evidence>
<sequence length="158" mass="17561">MFTLFNQRLGNAVSYVYAVIAVLTFGEVCARYFFNAPTQWTTELVILLAGIHYLLSGPQAYASNGHIRITVLYDKLPARVQYLLTLFERGVVAVTCCMVGYWALFQAERALGIPERTGTNWNTTSPTILKVILCVSLALFAVQAIVHLLKDIGRRNGS</sequence>
<proteinExistence type="inferred from homology"/>
<name>A0ABT3YC29_9HYPH</name>
<dbReference type="EMBL" id="JAOVZQ010000001">
    <property type="protein sequence ID" value="MCY0093444.1"/>
    <property type="molecule type" value="Genomic_DNA"/>
</dbReference>
<organism evidence="11 12">
    <name type="scientific">Hoeflea ulvae</name>
    <dbReference type="NCBI Taxonomy" id="2983764"/>
    <lineage>
        <taxon>Bacteria</taxon>
        <taxon>Pseudomonadati</taxon>
        <taxon>Pseudomonadota</taxon>
        <taxon>Alphaproteobacteria</taxon>
        <taxon>Hyphomicrobiales</taxon>
        <taxon>Rhizobiaceae</taxon>
        <taxon>Hoeflea</taxon>
    </lineage>
</organism>
<keyword evidence="12" id="KW-1185">Reference proteome</keyword>
<dbReference type="InterPro" id="IPR007387">
    <property type="entry name" value="TRAP_DctQ"/>
</dbReference>
<evidence type="ECO:0000256" key="9">
    <source>
        <dbReference type="RuleBase" id="RU369079"/>
    </source>
</evidence>
<keyword evidence="3" id="KW-1003">Cell membrane</keyword>
<evidence type="ECO:0000259" key="10">
    <source>
        <dbReference type="Pfam" id="PF04290"/>
    </source>
</evidence>